<evidence type="ECO:0000313" key="8">
    <source>
        <dbReference type="EMBL" id="TMQ66203.1"/>
    </source>
</evidence>
<evidence type="ECO:0000313" key="10">
    <source>
        <dbReference type="Proteomes" id="UP000319829"/>
    </source>
</evidence>
<evidence type="ECO:0000256" key="3">
    <source>
        <dbReference type="ARBA" id="ARBA00022692"/>
    </source>
</evidence>
<dbReference type="GO" id="GO:0016020">
    <property type="term" value="C:membrane"/>
    <property type="evidence" value="ECO:0007669"/>
    <property type="project" value="UniProtKB-SubCell"/>
</dbReference>
<gene>
    <name evidence="7" type="ORF">E6K74_07015</name>
    <name evidence="8" type="ORF">E6K77_01515</name>
</gene>
<feature type="transmembrane region" description="Helical" evidence="6">
    <location>
        <begin position="6"/>
        <end position="29"/>
    </location>
</feature>
<dbReference type="Gene3D" id="1.20.1440.20">
    <property type="entry name" value="LemA-like domain"/>
    <property type="match status" value="1"/>
</dbReference>
<keyword evidence="4 6" id="KW-1133">Transmembrane helix</keyword>
<dbReference type="EMBL" id="VBOU01000075">
    <property type="protein sequence ID" value="TMQ54287.1"/>
    <property type="molecule type" value="Genomic_DNA"/>
</dbReference>
<comment type="similarity">
    <text evidence="2">Belongs to the LemA family.</text>
</comment>
<evidence type="ECO:0000256" key="1">
    <source>
        <dbReference type="ARBA" id="ARBA00004167"/>
    </source>
</evidence>
<evidence type="ECO:0000256" key="2">
    <source>
        <dbReference type="ARBA" id="ARBA00008854"/>
    </source>
</evidence>
<dbReference type="Proteomes" id="UP000319829">
    <property type="component" value="Unassembled WGS sequence"/>
</dbReference>
<dbReference type="Pfam" id="PF04011">
    <property type="entry name" value="LemA"/>
    <property type="match status" value="1"/>
</dbReference>
<dbReference type="AlphaFoldDB" id="A0A538SSE6"/>
<evidence type="ECO:0000256" key="4">
    <source>
        <dbReference type="ARBA" id="ARBA00022989"/>
    </source>
</evidence>
<evidence type="ECO:0000256" key="6">
    <source>
        <dbReference type="SAM" id="Phobius"/>
    </source>
</evidence>
<keyword evidence="3 6" id="KW-0812">Transmembrane</keyword>
<dbReference type="InterPro" id="IPR007156">
    <property type="entry name" value="MamQ_LemA"/>
</dbReference>
<keyword evidence="5 6" id="KW-0472">Membrane</keyword>
<dbReference type="PANTHER" id="PTHR34478">
    <property type="entry name" value="PROTEIN LEMA"/>
    <property type="match status" value="1"/>
</dbReference>
<dbReference type="PANTHER" id="PTHR34478:SF2">
    <property type="entry name" value="MEMBRANE PROTEIN"/>
    <property type="match status" value="1"/>
</dbReference>
<dbReference type="SUPFAM" id="SSF140478">
    <property type="entry name" value="LemA-like"/>
    <property type="match status" value="1"/>
</dbReference>
<comment type="caution">
    <text evidence="7">The sequence shown here is derived from an EMBL/GenBank/DDBJ whole genome shotgun (WGS) entry which is preliminary data.</text>
</comment>
<protein>
    <submittedName>
        <fullName evidence="7">LemA family protein</fullName>
    </submittedName>
</protein>
<dbReference type="InterPro" id="IPR023353">
    <property type="entry name" value="LemA-like_dom_sf"/>
</dbReference>
<sequence length="194" mass="21796">MASRVNPWIVAGLLLGGLLLIVLFIAGYVRTTYNEMVSEQEQIKTAWAQVENQLQRRYDLIPNLVETVKGYAKQETTIFGAIADARARIGSAQTVSQKIQANNELSGALARLLVVVENYPVLKSSENFQRLQDELAGTENRLSVERMRYNEIVRAYNTHIRQFPANLVASAFNFEQHPLFEAPASARTAPQVKF</sequence>
<dbReference type="EMBL" id="VBOX01000010">
    <property type="protein sequence ID" value="TMQ66203.1"/>
    <property type="molecule type" value="Genomic_DNA"/>
</dbReference>
<comment type="subcellular location">
    <subcellularLocation>
        <location evidence="1">Membrane</location>
        <topology evidence="1">Single-pass membrane protein</topology>
    </subcellularLocation>
</comment>
<evidence type="ECO:0000256" key="5">
    <source>
        <dbReference type="ARBA" id="ARBA00023136"/>
    </source>
</evidence>
<name>A0A538SSE6_UNCEI</name>
<organism evidence="7 10">
    <name type="scientific">Eiseniibacteriota bacterium</name>
    <dbReference type="NCBI Taxonomy" id="2212470"/>
    <lineage>
        <taxon>Bacteria</taxon>
        <taxon>Candidatus Eiseniibacteriota</taxon>
    </lineage>
</organism>
<reference evidence="9 10" key="1">
    <citation type="journal article" date="2019" name="Nat. Microbiol.">
        <title>Mediterranean grassland soil C-N compound turnover is dependent on rainfall and depth, and is mediated by genomically divergent microorganisms.</title>
        <authorList>
            <person name="Diamond S."/>
            <person name="Andeer P.F."/>
            <person name="Li Z."/>
            <person name="Crits-Christoph A."/>
            <person name="Burstein D."/>
            <person name="Anantharaman K."/>
            <person name="Lane K.R."/>
            <person name="Thomas B.C."/>
            <person name="Pan C."/>
            <person name="Northen T.R."/>
            <person name="Banfield J.F."/>
        </authorList>
    </citation>
    <scope>NUCLEOTIDE SEQUENCE [LARGE SCALE GENOMIC DNA]</scope>
    <source>
        <strain evidence="7">WS_4</strain>
        <strain evidence="8">WS_7</strain>
    </source>
</reference>
<evidence type="ECO:0000313" key="7">
    <source>
        <dbReference type="EMBL" id="TMQ54287.1"/>
    </source>
</evidence>
<proteinExistence type="inferred from homology"/>
<dbReference type="Proteomes" id="UP000317366">
    <property type="component" value="Unassembled WGS sequence"/>
</dbReference>
<accession>A0A538SSE6</accession>
<evidence type="ECO:0000313" key="9">
    <source>
        <dbReference type="Proteomes" id="UP000317366"/>
    </source>
</evidence>